<feature type="region of interest" description="Disordered" evidence="1">
    <location>
        <begin position="113"/>
        <end position="146"/>
    </location>
</feature>
<gene>
    <name evidence="2" type="ORF">pEaSNUABM5_00256</name>
</gene>
<organism evidence="2 3">
    <name type="scientific">Erwinia phage pEa_SNUABM_5</name>
    <dbReference type="NCBI Taxonomy" id="2797313"/>
    <lineage>
        <taxon>Viruses</taxon>
        <taxon>Duplodnaviria</taxon>
        <taxon>Heunggongvirae</taxon>
        <taxon>Uroviricota</taxon>
        <taxon>Caudoviricetes</taxon>
        <taxon>Rivsvirus</taxon>
        <taxon>Rivsvirus SNUABM5</taxon>
    </lineage>
</organism>
<dbReference type="Proteomes" id="UP000596123">
    <property type="component" value="Segment"/>
</dbReference>
<name>A0A7T8EPQ1_9CAUD</name>
<proteinExistence type="predicted"/>
<evidence type="ECO:0000256" key="1">
    <source>
        <dbReference type="SAM" id="MobiDB-lite"/>
    </source>
</evidence>
<dbReference type="EMBL" id="MW366843">
    <property type="protein sequence ID" value="QQO90398.1"/>
    <property type="molecule type" value="Genomic_DNA"/>
</dbReference>
<keyword evidence="3" id="KW-1185">Reference proteome</keyword>
<evidence type="ECO:0000313" key="3">
    <source>
        <dbReference type="Proteomes" id="UP000596123"/>
    </source>
</evidence>
<protein>
    <submittedName>
        <fullName evidence="2">Uncharacterized protein</fullName>
    </submittedName>
</protein>
<reference evidence="2 3" key="1">
    <citation type="submission" date="2020-12" db="EMBL/GenBank/DDBJ databases">
        <title>Complete genome sequence of Erwinia phage pEa_SNUABM_5.</title>
        <authorList>
            <person name="Kim S.G."/>
            <person name="Lee S.B."/>
            <person name="Kwon J."/>
            <person name="Park S.C."/>
        </authorList>
    </citation>
    <scope>NUCLEOTIDE SEQUENCE [LARGE SCALE GENOMIC DNA]</scope>
</reference>
<accession>A0A7T8EPQ1</accession>
<evidence type="ECO:0000313" key="2">
    <source>
        <dbReference type="EMBL" id="QQO90398.1"/>
    </source>
</evidence>
<sequence length="277" mass="29717">MSIISISATKAQKDGAKYLFGTKGESILSVLESLSKAKELRSSHLNGLILMLKDAEDDELIKFKNSAGGKRTVEAAKLLATAKTLGTSLKGLRGIKVPSKWIQDHDDAKAAGAVETKTHRATGKGTKPQKAEKVANPQAPESETVGAVVDRRSKKAKVGPGKTNGKSQATLVDELSEMQPRKFSKLGIERASNYLHAAQRVLLDALPWNAIGTSQGGNAEELNVLGNKGKQLLNFYVEDDAWYVRDRIKKTTTKLGAFDISQVIDLAKAAAKIKGPA</sequence>